<dbReference type="GeneID" id="68358824"/>
<name>A0A9P8MRN5_9HYPO</name>
<comment type="caution">
    <text evidence="1">The sequence shown here is derived from an EMBL/GenBank/DDBJ whole genome shotgun (WGS) entry which is preliminary data.</text>
</comment>
<evidence type="ECO:0000313" key="2">
    <source>
        <dbReference type="Proteomes" id="UP000824596"/>
    </source>
</evidence>
<evidence type="ECO:0000313" key="1">
    <source>
        <dbReference type="EMBL" id="KAH0959234.1"/>
    </source>
</evidence>
<sequence>MTDQKALAHWPQLGLSELAKYTSERSRTHNAPSTVNREDLYQFHLVQERSILLPSTAVSWDLDNSFRADQRHQHDKSHVLWKKLKTVVMLDEQVRRGRSVAAEATEANPTGRVDRTDLDLFNSMCYHEGEQIPWELGTTVVTPPNGSWWNLNMEASLAIRLSSGR</sequence>
<protein>
    <submittedName>
        <fullName evidence="1">Uncharacterized protein</fullName>
    </submittedName>
</protein>
<dbReference type="OrthoDB" id="5103340at2759"/>
<gene>
    <name evidence="1" type="ORF">HRG_09695</name>
</gene>
<dbReference type="AlphaFoldDB" id="A0A9P8MRN5"/>
<proteinExistence type="predicted"/>
<reference evidence="1" key="1">
    <citation type="submission" date="2021-09" db="EMBL/GenBank/DDBJ databases">
        <title>A high-quality genome of the endoparasitic fungus Hirsutella rhossiliensis with a comparison of Hirsutella genomes reveals transposable elements contributing to genome size variation.</title>
        <authorList>
            <person name="Lin R."/>
            <person name="Jiao Y."/>
            <person name="Sun X."/>
            <person name="Ling J."/>
            <person name="Xie B."/>
            <person name="Cheng X."/>
        </authorList>
    </citation>
    <scope>NUCLEOTIDE SEQUENCE</scope>
    <source>
        <strain evidence="1">HR02</strain>
    </source>
</reference>
<dbReference type="Proteomes" id="UP000824596">
    <property type="component" value="Unassembled WGS sequence"/>
</dbReference>
<keyword evidence="2" id="KW-1185">Reference proteome</keyword>
<dbReference type="RefSeq" id="XP_044716747.1">
    <property type="nucleotide sequence ID" value="XM_044868166.1"/>
</dbReference>
<accession>A0A9P8MRN5</accession>
<organism evidence="1 2">
    <name type="scientific">Hirsutella rhossiliensis</name>
    <dbReference type="NCBI Taxonomy" id="111463"/>
    <lineage>
        <taxon>Eukaryota</taxon>
        <taxon>Fungi</taxon>
        <taxon>Dikarya</taxon>
        <taxon>Ascomycota</taxon>
        <taxon>Pezizomycotina</taxon>
        <taxon>Sordariomycetes</taxon>
        <taxon>Hypocreomycetidae</taxon>
        <taxon>Hypocreales</taxon>
        <taxon>Ophiocordycipitaceae</taxon>
        <taxon>Hirsutella</taxon>
    </lineage>
</organism>
<dbReference type="EMBL" id="JAIZPD010000013">
    <property type="protein sequence ID" value="KAH0959234.1"/>
    <property type="molecule type" value="Genomic_DNA"/>
</dbReference>